<keyword evidence="3" id="KW-1133">Transmembrane helix</keyword>
<keyword evidence="4" id="KW-0732">Signal</keyword>
<name>A0A5C2SN53_9APHY</name>
<protein>
    <submittedName>
        <fullName evidence="5">Uncharacterized protein</fullName>
    </submittedName>
</protein>
<accession>A0A5C2SN53</accession>
<feature type="region of interest" description="Disordered" evidence="2">
    <location>
        <begin position="292"/>
        <end position="312"/>
    </location>
</feature>
<dbReference type="Proteomes" id="UP000313359">
    <property type="component" value="Unassembled WGS sequence"/>
</dbReference>
<proteinExistence type="predicted"/>
<keyword evidence="3" id="KW-0812">Transmembrane</keyword>
<feature type="signal peptide" evidence="4">
    <location>
        <begin position="1"/>
        <end position="22"/>
    </location>
</feature>
<dbReference type="OrthoDB" id="3268736at2759"/>
<reference evidence="5" key="1">
    <citation type="journal article" date="2018" name="Genome Biol. Evol.">
        <title>Genomics and development of Lentinus tigrinus, a white-rot wood-decaying mushroom with dimorphic fruiting bodies.</title>
        <authorList>
            <person name="Wu B."/>
            <person name="Xu Z."/>
            <person name="Knudson A."/>
            <person name="Carlson A."/>
            <person name="Chen N."/>
            <person name="Kovaka S."/>
            <person name="LaButti K."/>
            <person name="Lipzen A."/>
            <person name="Pennachio C."/>
            <person name="Riley R."/>
            <person name="Schakwitz W."/>
            <person name="Umezawa K."/>
            <person name="Ohm R.A."/>
            <person name="Grigoriev I.V."/>
            <person name="Nagy L.G."/>
            <person name="Gibbons J."/>
            <person name="Hibbett D."/>
        </authorList>
    </citation>
    <scope>NUCLEOTIDE SEQUENCE [LARGE SCALE GENOMIC DNA]</scope>
    <source>
        <strain evidence="5">ALCF2SS1-6</strain>
    </source>
</reference>
<evidence type="ECO:0000313" key="5">
    <source>
        <dbReference type="EMBL" id="RPD64704.1"/>
    </source>
</evidence>
<feature type="chain" id="PRO_5022671467" evidence="4">
    <location>
        <begin position="23"/>
        <end position="388"/>
    </location>
</feature>
<keyword evidence="3" id="KW-0472">Membrane</keyword>
<evidence type="ECO:0000256" key="1">
    <source>
        <dbReference type="SAM" id="Coils"/>
    </source>
</evidence>
<gene>
    <name evidence="5" type="ORF">L227DRAFT_571163</name>
</gene>
<evidence type="ECO:0000256" key="3">
    <source>
        <dbReference type="SAM" id="Phobius"/>
    </source>
</evidence>
<evidence type="ECO:0000256" key="4">
    <source>
        <dbReference type="SAM" id="SignalP"/>
    </source>
</evidence>
<evidence type="ECO:0000313" key="6">
    <source>
        <dbReference type="Proteomes" id="UP000313359"/>
    </source>
</evidence>
<keyword evidence="1" id="KW-0175">Coiled coil</keyword>
<evidence type="ECO:0000256" key="2">
    <source>
        <dbReference type="SAM" id="MobiDB-lite"/>
    </source>
</evidence>
<keyword evidence="6" id="KW-1185">Reference proteome</keyword>
<dbReference type="EMBL" id="ML122253">
    <property type="protein sequence ID" value="RPD64704.1"/>
    <property type="molecule type" value="Genomic_DNA"/>
</dbReference>
<organism evidence="5 6">
    <name type="scientific">Lentinus tigrinus ALCF2SS1-6</name>
    <dbReference type="NCBI Taxonomy" id="1328759"/>
    <lineage>
        <taxon>Eukaryota</taxon>
        <taxon>Fungi</taxon>
        <taxon>Dikarya</taxon>
        <taxon>Basidiomycota</taxon>
        <taxon>Agaricomycotina</taxon>
        <taxon>Agaricomycetes</taxon>
        <taxon>Polyporales</taxon>
        <taxon>Polyporaceae</taxon>
        <taxon>Lentinus</taxon>
    </lineage>
</organism>
<feature type="transmembrane region" description="Helical" evidence="3">
    <location>
        <begin position="210"/>
        <end position="235"/>
    </location>
</feature>
<feature type="coiled-coil region" evidence="1">
    <location>
        <begin position="341"/>
        <end position="368"/>
    </location>
</feature>
<dbReference type="AlphaFoldDB" id="A0A5C2SN53"/>
<sequence length="388" mass="42234">MLYWRKLPLFASFVLWTHHAAGLSANRTIDDELGDLVTGTKPLYFPEGVWNQGMSCTICNIGPSQVDLSQTFDGTWHDATYFPGQSDLEVHASFTGTAVYVYFLVAGTFTDTTTFMNTTFFIDDEPVGQFTHSPDALPDISYRVPVYMNTTLANSDHILVMRATGVNKSLILFDYIEYTVETPDKTSSLSSTPSPTVTILHTLPPLHKPVAAIAGGTVGGVVGLAAIVALVVFLLRRRRSQQSRPRSILTMGEPEVKSDDELLGRGISGYPSGPWSPSSLVSGGIPYGGSRGSIHQSQGYELPHPDSSASQQQAELLQRIGALETQVRSRKMGQTPDNTENVASEANLRGLQDEIAALRGALAGLRTELVDERRLGEEPLPQYEANML</sequence>